<organism evidence="1 2">
    <name type="scientific">Aspergillus lucknowensis</name>
    <dbReference type="NCBI Taxonomy" id="176173"/>
    <lineage>
        <taxon>Eukaryota</taxon>
        <taxon>Fungi</taxon>
        <taxon>Dikarya</taxon>
        <taxon>Ascomycota</taxon>
        <taxon>Pezizomycotina</taxon>
        <taxon>Eurotiomycetes</taxon>
        <taxon>Eurotiomycetidae</taxon>
        <taxon>Eurotiales</taxon>
        <taxon>Aspergillaceae</taxon>
        <taxon>Aspergillus</taxon>
        <taxon>Aspergillus subgen. Nidulantes</taxon>
    </lineage>
</organism>
<dbReference type="Proteomes" id="UP001610432">
    <property type="component" value="Unassembled WGS sequence"/>
</dbReference>
<dbReference type="GeneID" id="98139447"/>
<protein>
    <submittedName>
        <fullName evidence="1">Uncharacterized protein</fullName>
    </submittedName>
</protein>
<evidence type="ECO:0000313" key="1">
    <source>
        <dbReference type="EMBL" id="KAL2872537.1"/>
    </source>
</evidence>
<gene>
    <name evidence="1" type="ORF">BJX67DRAFT_11632</name>
</gene>
<reference evidence="1 2" key="1">
    <citation type="submission" date="2024-07" db="EMBL/GenBank/DDBJ databases">
        <title>Section-level genome sequencing and comparative genomics of Aspergillus sections Usti and Cavernicolus.</title>
        <authorList>
            <consortium name="Lawrence Berkeley National Laboratory"/>
            <person name="Nybo J.L."/>
            <person name="Vesth T.C."/>
            <person name="Theobald S."/>
            <person name="Frisvad J.C."/>
            <person name="Larsen T.O."/>
            <person name="Kjaerboelling I."/>
            <person name="Rothschild-Mancinelli K."/>
            <person name="Lyhne E.K."/>
            <person name="Kogle M.E."/>
            <person name="Barry K."/>
            <person name="Clum A."/>
            <person name="Na H."/>
            <person name="Ledsgaard L."/>
            <person name="Lin J."/>
            <person name="Lipzen A."/>
            <person name="Kuo A."/>
            <person name="Riley R."/>
            <person name="Mondo S."/>
            <person name="Labutti K."/>
            <person name="Haridas S."/>
            <person name="Pangalinan J."/>
            <person name="Salamov A.A."/>
            <person name="Simmons B.A."/>
            <person name="Magnuson J.K."/>
            <person name="Chen J."/>
            <person name="Drula E."/>
            <person name="Henrissat B."/>
            <person name="Wiebenga A."/>
            <person name="Lubbers R.J."/>
            <person name="Gomes A.C."/>
            <person name="Macurrencykelacurrency M.R."/>
            <person name="Stajich J."/>
            <person name="Grigoriev I.V."/>
            <person name="Mortensen U.H."/>
            <person name="De Vries R.P."/>
            <person name="Baker S.E."/>
            <person name="Andersen M.R."/>
        </authorList>
    </citation>
    <scope>NUCLEOTIDE SEQUENCE [LARGE SCALE GENOMIC DNA]</scope>
    <source>
        <strain evidence="1 2">CBS 449.75</strain>
    </source>
</reference>
<sequence length="110" mass="12739">MQHDYRNLSLWLICDHWYPINACHPASRALWAFHGWVLGLLVLAWTEHRHWELRPAQLLVCFASTLHQRESLRGKSSSSSASSMCFTFPTDAFLSPSLQALLTQGNWWNE</sequence>
<accession>A0ABR4M7G5</accession>
<dbReference type="RefSeq" id="XP_070891515.1">
    <property type="nucleotide sequence ID" value="XM_071024375.1"/>
</dbReference>
<dbReference type="EMBL" id="JBFXLQ010000001">
    <property type="protein sequence ID" value="KAL2872537.1"/>
    <property type="molecule type" value="Genomic_DNA"/>
</dbReference>
<comment type="caution">
    <text evidence="1">The sequence shown here is derived from an EMBL/GenBank/DDBJ whole genome shotgun (WGS) entry which is preliminary data.</text>
</comment>
<name>A0ABR4M7G5_9EURO</name>
<evidence type="ECO:0000313" key="2">
    <source>
        <dbReference type="Proteomes" id="UP001610432"/>
    </source>
</evidence>
<keyword evidence="2" id="KW-1185">Reference proteome</keyword>
<proteinExistence type="predicted"/>